<name>A0A3A4K8Q8_9NOCA</name>
<evidence type="ECO:0000313" key="3">
    <source>
        <dbReference type="Proteomes" id="UP000266677"/>
    </source>
</evidence>
<evidence type="ECO:0000313" key="2">
    <source>
        <dbReference type="EMBL" id="RJO75614.1"/>
    </source>
</evidence>
<dbReference type="Proteomes" id="UP000266677">
    <property type="component" value="Unassembled WGS sequence"/>
</dbReference>
<comment type="caution">
    <text evidence="2">The sequence shown here is derived from an EMBL/GenBank/DDBJ whole genome shotgun (WGS) entry which is preliminary data.</text>
</comment>
<gene>
    <name evidence="2" type="ORF">D5S18_14410</name>
</gene>
<feature type="chain" id="PRO_5017426954" evidence="1">
    <location>
        <begin position="28"/>
        <end position="425"/>
    </location>
</feature>
<organism evidence="2 3">
    <name type="scientific">Nocardia panacis</name>
    <dbReference type="NCBI Taxonomy" id="2340916"/>
    <lineage>
        <taxon>Bacteria</taxon>
        <taxon>Bacillati</taxon>
        <taxon>Actinomycetota</taxon>
        <taxon>Actinomycetes</taxon>
        <taxon>Mycobacteriales</taxon>
        <taxon>Nocardiaceae</taxon>
        <taxon>Nocardia</taxon>
    </lineage>
</organism>
<dbReference type="Pfam" id="PF11288">
    <property type="entry name" value="DUF3089"/>
    <property type="match status" value="1"/>
</dbReference>
<dbReference type="AlphaFoldDB" id="A0A3A4K8Q8"/>
<dbReference type="OrthoDB" id="9794645at2"/>
<keyword evidence="1" id="KW-0732">Signal</keyword>
<dbReference type="RefSeq" id="WP_120041169.1">
    <property type="nucleotide sequence ID" value="NZ_QZFU01000018.1"/>
</dbReference>
<feature type="signal peptide" evidence="1">
    <location>
        <begin position="1"/>
        <end position="27"/>
    </location>
</feature>
<sequence length="425" mass="44089">MIGPIRMFGATFAVLMIAIAGTGSSTAAPGVGAEPASDPAVQWLCRPGLSDNPCGQDERGALGEAGARYPDGGRVPLDIGTVVDGALRDVDPGSSGKVPDIDCFYAYPTVDTVPNPVVGDRPQVRDEELAVLLAQVGPLLDRCRMFAPLYRQDTLPQLAQQVLTGSEGYSGTGFDDVRRAWEQYWAHDNIGANGRRGVIVLGHSQGSVALEQLLREEVDGHPEVQRQLVAAVLPGGKVRVPDDRAAGGGEDPAATFQHLPLCAPAAPVPVGCVIAYSAYSASAAAPGPNSLAWSSAPGHRIACVDPAAILGGANERLSAVLPTRNLLRGNDIAPAGSLSFIMRAYRLPGLPTGFARYRGALTGSCRYAAGAQGSSSWLAVGGPVEAVLGTSGEGDLGLHVADYSVALGNLVELLDAQSAAWRMRR</sequence>
<evidence type="ECO:0000256" key="1">
    <source>
        <dbReference type="SAM" id="SignalP"/>
    </source>
</evidence>
<dbReference type="InterPro" id="IPR021440">
    <property type="entry name" value="DUF3089"/>
</dbReference>
<protein>
    <submittedName>
        <fullName evidence="2">DUF3089 domain-containing protein</fullName>
    </submittedName>
</protein>
<keyword evidence="3" id="KW-1185">Reference proteome</keyword>
<accession>A0A3A4K8Q8</accession>
<dbReference type="EMBL" id="QZFU01000018">
    <property type="protein sequence ID" value="RJO75614.1"/>
    <property type="molecule type" value="Genomic_DNA"/>
</dbReference>
<reference evidence="2 3" key="1">
    <citation type="submission" date="2018-09" db="EMBL/GenBank/DDBJ databases">
        <title>YIM PH21274 draft genome.</title>
        <authorList>
            <person name="Miao C."/>
        </authorList>
    </citation>
    <scope>NUCLEOTIDE SEQUENCE [LARGE SCALE GENOMIC DNA]</scope>
    <source>
        <strain evidence="2 3">YIM PH 21724</strain>
    </source>
</reference>
<proteinExistence type="predicted"/>